<dbReference type="Gene3D" id="3.20.20.370">
    <property type="entry name" value="Glycoside hydrolase/deacetylase"/>
    <property type="match status" value="1"/>
</dbReference>
<keyword evidence="3" id="KW-1185">Reference proteome</keyword>
<dbReference type="Proteomes" id="UP001486565">
    <property type="component" value="Chromosome"/>
</dbReference>
<dbReference type="InterPro" id="IPR002509">
    <property type="entry name" value="NODB_dom"/>
</dbReference>
<accession>A0ABZ2Y4E5</accession>
<dbReference type="EMBL" id="CP121687">
    <property type="protein sequence ID" value="WZL69489.1"/>
    <property type="molecule type" value="Genomic_DNA"/>
</dbReference>
<reference evidence="2 3" key="1">
    <citation type="submission" date="2023-03" db="EMBL/GenBank/DDBJ databases">
        <title>Novel Species.</title>
        <authorList>
            <person name="Ma S."/>
        </authorList>
    </citation>
    <scope>NUCLEOTIDE SEQUENCE [LARGE SCALE GENOMIC DNA]</scope>
    <source>
        <strain evidence="2 3">LIND6LT2</strain>
    </source>
</reference>
<sequence length="444" mass="51720">MRLYTLARKVNHRIKQKRREDAGKYLSPVRRLEKFSVPVGEKVVSMTFDDGPMNMPANPTPDPKYENWGLTKILIDIMGEYGARGTFNVVGTTEYNYPDKQGMIHKPTWSGVKHDHYPQFGKDQYAGAKNQKELIKALIDNGHEISNHGYKHILFGKNHLVYGSREHFSNIYEVVSDLRQLHDLLKTEFNYDIMMSRPPHYIDKIPDGFTSYDAYALMKYDYLAASFDGGGWLPTVGDYKEDVRRMVEPLENALKNDANALDGQIIFQKDGYNMSLMTPVATALKEQLEILKRYGYKVIPVRELKQKYPFEDFCDTSKNFEIARDLDQKGYIIGYKTNEFKPDKELTIGEMVMMTLTKDDYKKALEQICNSPRDKSIYLQQPYYLGFLHYNRLDLMDRADSIAKKEDIERFYKESLGISPSIQKNELKRFEYLEIVNELVYHLV</sequence>
<proteinExistence type="predicted"/>
<dbReference type="SUPFAM" id="SSF88713">
    <property type="entry name" value="Glycoside hydrolase/deacetylase"/>
    <property type="match status" value="1"/>
</dbReference>
<protein>
    <submittedName>
        <fullName evidence="2">Polysaccharide deacetylase family protein</fullName>
    </submittedName>
</protein>
<name>A0ABZ2Y4E5_9FIRM</name>
<gene>
    <name evidence="2" type="ORF">QBE51_11970</name>
</gene>
<dbReference type="InterPro" id="IPR011330">
    <property type="entry name" value="Glyco_hydro/deAcase_b/a-brl"/>
</dbReference>
<organism evidence="2 3">
    <name type="scientific">Defluviitalea saccharophila</name>
    <dbReference type="NCBI Taxonomy" id="879970"/>
    <lineage>
        <taxon>Bacteria</taxon>
        <taxon>Bacillati</taxon>
        <taxon>Bacillota</taxon>
        <taxon>Clostridia</taxon>
        <taxon>Lachnospirales</taxon>
        <taxon>Defluviitaleaceae</taxon>
        <taxon>Defluviitalea</taxon>
    </lineage>
</organism>
<dbReference type="Pfam" id="PF01522">
    <property type="entry name" value="Polysacc_deac_1"/>
    <property type="match status" value="1"/>
</dbReference>
<evidence type="ECO:0000259" key="1">
    <source>
        <dbReference type="Pfam" id="PF01522"/>
    </source>
</evidence>
<feature type="domain" description="NodB homology" evidence="1">
    <location>
        <begin position="38"/>
        <end position="199"/>
    </location>
</feature>
<evidence type="ECO:0000313" key="2">
    <source>
        <dbReference type="EMBL" id="WZL69489.1"/>
    </source>
</evidence>
<dbReference type="RefSeq" id="WP_341876485.1">
    <property type="nucleotide sequence ID" value="NZ_CP121687.1"/>
</dbReference>
<evidence type="ECO:0000313" key="3">
    <source>
        <dbReference type="Proteomes" id="UP001486565"/>
    </source>
</evidence>